<proteinExistence type="inferred from homology"/>
<keyword evidence="5" id="KW-1185">Reference proteome</keyword>
<comment type="function">
    <text evidence="2">CyaE is necessary for transport of calmodulin-sensitive adenylate cyclase-hemolysin (cyclolysin).</text>
</comment>
<dbReference type="PANTHER" id="PTHR30203">
    <property type="entry name" value="OUTER MEMBRANE CATION EFFLUX PROTEIN"/>
    <property type="match status" value="1"/>
</dbReference>
<protein>
    <recommendedName>
        <fullName evidence="2">Protein CyaE</fullName>
    </recommendedName>
</protein>
<keyword evidence="3" id="KW-0732">Signal</keyword>
<accession>A0A127JVX0</accession>
<keyword evidence="2" id="KW-0472">Membrane</keyword>
<evidence type="ECO:0000313" key="4">
    <source>
        <dbReference type="EMBL" id="AMO24055.1"/>
    </source>
</evidence>
<dbReference type="PROSITE" id="PS51257">
    <property type="entry name" value="PROKAR_LIPOPROTEIN"/>
    <property type="match status" value="1"/>
</dbReference>
<evidence type="ECO:0000256" key="3">
    <source>
        <dbReference type="SAM" id="SignalP"/>
    </source>
</evidence>
<evidence type="ECO:0000256" key="1">
    <source>
        <dbReference type="ARBA" id="ARBA00007613"/>
    </source>
</evidence>
<keyword evidence="2" id="KW-0813">Transport</keyword>
<dbReference type="InterPro" id="IPR010131">
    <property type="entry name" value="MdtP/NodT-like"/>
</dbReference>
<keyword evidence="2" id="KW-0204">Cytolysis</keyword>
<keyword evidence="2" id="KW-0354">Hemolysis</keyword>
<feature type="signal peptide" evidence="3">
    <location>
        <begin position="1"/>
        <end position="19"/>
    </location>
</feature>
<dbReference type="InterPro" id="IPR003423">
    <property type="entry name" value="OMP_efflux"/>
</dbReference>
<comment type="similarity">
    <text evidence="1 2">Belongs to the outer membrane factor (OMF) (TC 1.B.17) family.</text>
</comment>
<evidence type="ECO:0000313" key="5">
    <source>
        <dbReference type="Proteomes" id="UP000070433"/>
    </source>
</evidence>
<dbReference type="GO" id="GO:0009279">
    <property type="term" value="C:cell outer membrane"/>
    <property type="evidence" value="ECO:0007669"/>
    <property type="project" value="UniProtKB-SubCell"/>
</dbReference>
<reference evidence="4 5" key="1">
    <citation type="journal article" date="2014" name="Int. J. Syst. Evol. Microbiol.">
        <title>Ramlibacter solisilvae sp. nov., isolated from forest soil, and emended description of the genus Ramlibacter.</title>
        <authorList>
            <person name="Lee H.J."/>
            <person name="Lee S.H."/>
            <person name="Lee S.S."/>
            <person name="Lee J.S."/>
            <person name="Kim Y."/>
            <person name="Kim S.C."/>
            <person name="Jeon C.O."/>
        </authorList>
    </citation>
    <scope>NUCLEOTIDE SEQUENCE [LARGE SCALE GENOMIC DNA]</scope>
    <source>
        <strain evidence="4 5">5-10</strain>
    </source>
</reference>
<dbReference type="GO" id="GO:0015562">
    <property type="term" value="F:efflux transmembrane transporter activity"/>
    <property type="evidence" value="ECO:0007669"/>
    <property type="project" value="InterPro"/>
</dbReference>
<organism evidence="4 5">
    <name type="scientific">Ramlibacter tataouinensis</name>
    <dbReference type="NCBI Taxonomy" id="94132"/>
    <lineage>
        <taxon>Bacteria</taxon>
        <taxon>Pseudomonadati</taxon>
        <taxon>Pseudomonadota</taxon>
        <taxon>Betaproteobacteria</taxon>
        <taxon>Burkholderiales</taxon>
        <taxon>Comamonadaceae</taxon>
        <taxon>Ramlibacter</taxon>
    </lineage>
</organism>
<dbReference type="GO" id="GO:0031640">
    <property type="term" value="P:killing of cells of another organism"/>
    <property type="evidence" value="ECO:0007669"/>
    <property type="project" value="UniProtKB-KW"/>
</dbReference>
<dbReference type="AlphaFoldDB" id="A0A127JVX0"/>
<dbReference type="InterPro" id="IPR028351">
    <property type="entry name" value="CyaE"/>
</dbReference>
<dbReference type="PANTHER" id="PTHR30203:SF29">
    <property type="entry name" value="PROTEIN CYAE"/>
    <property type="match status" value="1"/>
</dbReference>
<dbReference type="Pfam" id="PF02321">
    <property type="entry name" value="OEP"/>
    <property type="match status" value="2"/>
</dbReference>
<keyword evidence="2" id="KW-0998">Cell outer membrane</keyword>
<dbReference type="PIRSF" id="PIRSF001892">
    <property type="entry name" value="CyaE"/>
    <property type="match status" value="1"/>
</dbReference>
<evidence type="ECO:0000256" key="2">
    <source>
        <dbReference type="PIRNR" id="PIRNR001892"/>
    </source>
</evidence>
<dbReference type="Proteomes" id="UP000070433">
    <property type="component" value="Chromosome"/>
</dbReference>
<gene>
    <name evidence="4" type="ORF">UC35_15850</name>
</gene>
<feature type="chain" id="PRO_5007449820" description="Protein CyaE" evidence="3">
    <location>
        <begin position="20"/>
        <end position="513"/>
    </location>
</feature>
<dbReference type="PATRIC" id="fig|94132.3.peg.3229"/>
<dbReference type="SUPFAM" id="SSF56954">
    <property type="entry name" value="Outer membrane efflux proteins (OEP)"/>
    <property type="match status" value="1"/>
</dbReference>
<dbReference type="EMBL" id="CP010951">
    <property type="protein sequence ID" value="AMO24055.1"/>
    <property type="molecule type" value="Genomic_DNA"/>
</dbReference>
<comment type="subcellular location">
    <subcellularLocation>
        <location evidence="2">Cell outer membrane</location>
        <topology evidence="2">Peripheral membrane protein</topology>
    </subcellularLocation>
</comment>
<sequence length="513" mass="53546">MWPPRVVIAAMNVVLAGCAGSALELAPISHDRPWRPTTDTSGAIQPARESTAASSYVLPSNSALSTLPPPATMIDPAHVYTLPELIDIAQSNNPSTRIAWSIARNAALAAGVARSTYLPHISASVVGAHQRARTETSLLNLSENNTTTTSGTISTLSLQWLLFDFGKRSAVVQAAEQLSVAANVAFTGVHQKLIHDVALAFYAHGAARAHVDTADKALKNATDVEEAAQQRFKRGIGTVIEVSKAQQFTARARLGQVQARGAAQNTYLALLTTMGISPLTQIKVEDLSDRKLSPAMMESIDGIIAQSLARRPDMLAAYAAQKASEAGIAAARAEFLPKLFLAATGSYNSGRVVGVSSLPGFGDQAPTLNISGTRYGSIVVMGITIPIFDGGFRDASLKRARIDADRAQASLERTRDDAVKQIVAAHNALETSLSAYDAASAFQAAARTTFDAALDAYRNGVGSVTDATIAETEFLEASNATTDARSAALASAATLAFATGGLGDVSALGVGSK</sequence>
<dbReference type="OrthoDB" id="8553524at2"/>
<dbReference type="Gene3D" id="1.20.1600.10">
    <property type="entry name" value="Outer membrane efflux proteins (OEP)"/>
    <property type="match status" value="1"/>
</dbReference>
<name>A0A127JVX0_9BURK</name>